<accession>A0ABV6MY31</accession>
<evidence type="ECO:0000256" key="5">
    <source>
        <dbReference type="ARBA" id="ARBA00023315"/>
    </source>
</evidence>
<dbReference type="InterPro" id="IPR038063">
    <property type="entry name" value="Transpep_catalytic_dom"/>
</dbReference>
<dbReference type="Pfam" id="PF17964">
    <property type="entry name" value="Big_10"/>
    <property type="match status" value="1"/>
</dbReference>
<feature type="domain" description="L,D-TPase catalytic" evidence="8">
    <location>
        <begin position="237"/>
        <end position="357"/>
    </location>
</feature>
<dbReference type="Gene3D" id="2.60.40.3780">
    <property type="match status" value="1"/>
</dbReference>
<evidence type="ECO:0000256" key="4">
    <source>
        <dbReference type="ARBA" id="ARBA00022984"/>
    </source>
</evidence>
<comment type="pathway">
    <text evidence="1 7">Cell wall biogenesis; peptidoglycan biosynthesis.</text>
</comment>
<comment type="caution">
    <text evidence="9">The sequence shown here is derived from an EMBL/GenBank/DDBJ whole genome shotgun (WGS) entry which is preliminary data.</text>
</comment>
<feature type="active site" description="Nucleophile" evidence="7">
    <location>
        <position position="333"/>
    </location>
</feature>
<sequence length="387" mass="40241">MVGAVRAGLVVAAALVVAGCSGGGGLSISATPPAPAAKLAAAPANGAKDVTVNTPVTLTADGGTIKDVKLVDATGKAVEGKPAADGKTWTNTGKLDFGQTYTYDGNAVNADGKATPLHGSFTTVAPGNLVRGSFDLNDGATVGVAAPIIVNFAGHVDEKARAAVEKALTVHSDQPNTGAWGWLPDGPGGSRVHYRTKEYWKAGSKINVAANLYGVPLGNNNYGKSDVTLDFTVGRSQIVRADVNSHQMTVIRDGATVATYQASMGSGASQDRVTRSGTHIVTEKWQDKDMSNPPYYEHAHERWAVRISNNGEFIHANPNTVGEQGNSNVTHGCINLSTEDAQAYFGTAIFGDPVEVTGSDVALSAADGDLYDWAMSWEAWQGLSAQR</sequence>
<dbReference type="Gene3D" id="2.40.440.10">
    <property type="entry name" value="L,D-transpeptidase catalytic domain-like"/>
    <property type="match status" value="1"/>
</dbReference>
<dbReference type="InterPro" id="IPR041280">
    <property type="entry name" value="Big_10"/>
</dbReference>
<protein>
    <submittedName>
        <fullName evidence="9">Ig-like domain-containing protein</fullName>
    </submittedName>
</protein>
<evidence type="ECO:0000256" key="2">
    <source>
        <dbReference type="ARBA" id="ARBA00022679"/>
    </source>
</evidence>
<keyword evidence="10" id="KW-1185">Reference proteome</keyword>
<dbReference type="Gene3D" id="2.60.40.3710">
    <property type="match status" value="1"/>
</dbReference>
<feature type="active site" description="Proton donor/acceptor" evidence="7">
    <location>
        <position position="315"/>
    </location>
</feature>
<evidence type="ECO:0000256" key="6">
    <source>
        <dbReference type="ARBA" id="ARBA00023316"/>
    </source>
</evidence>
<proteinExistence type="predicted"/>
<dbReference type="PROSITE" id="PS52029">
    <property type="entry name" value="LD_TPASE"/>
    <property type="match status" value="1"/>
</dbReference>
<dbReference type="PANTHER" id="PTHR30582">
    <property type="entry name" value="L,D-TRANSPEPTIDASE"/>
    <property type="match status" value="1"/>
</dbReference>
<reference evidence="9 10" key="1">
    <citation type="submission" date="2024-09" db="EMBL/GenBank/DDBJ databases">
        <authorList>
            <person name="Sun Q."/>
            <person name="Mori K."/>
        </authorList>
    </citation>
    <scope>NUCLEOTIDE SEQUENCE [LARGE SCALE GENOMIC DNA]</scope>
    <source>
        <strain evidence="9 10">TBRC 1432</strain>
    </source>
</reference>
<keyword evidence="4 7" id="KW-0573">Peptidoglycan synthesis</keyword>
<keyword evidence="5" id="KW-0012">Acyltransferase</keyword>
<dbReference type="PROSITE" id="PS51257">
    <property type="entry name" value="PROKAR_LIPOPROTEIN"/>
    <property type="match status" value="1"/>
</dbReference>
<dbReference type="PANTHER" id="PTHR30582:SF2">
    <property type="entry name" value="L,D-TRANSPEPTIDASE YCIB-RELATED"/>
    <property type="match status" value="1"/>
</dbReference>
<keyword evidence="6 7" id="KW-0961">Cell wall biogenesis/degradation</keyword>
<organism evidence="9 10">
    <name type="scientific">Kutzneria chonburiensis</name>
    <dbReference type="NCBI Taxonomy" id="1483604"/>
    <lineage>
        <taxon>Bacteria</taxon>
        <taxon>Bacillati</taxon>
        <taxon>Actinomycetota</taxon>
        <taxon>Actinomycetes</taxon>
        <taxon>Pseudonocardiales</taxon>
        <taxon>Pseudonocardiaceae</taxon>
        <taxon>Kutzneria</taxon>
    </lineage>
</organism>
<evidence type="ECO:0000313" key="9">
    <source>
        <dbReference type="EMBL" id="MFC0544755.1"/>
    </source>
</evidence>
<dbReference type="Proteomes" id="UP001589810">
    <property type="component" value="Unassembled WGS sequence"/>
</dbReference>
<gene>
    <name evidence="9" type="ORF">ACFFH7_24835</name>
</gene>
<dbReference type="SUPFAM" id="SSF141523">
    <property type="entry name" value="L,D-transpeptidase catalytic domain-like"/>
    <property type="match status" value="1"/>
</dbReference>
<dbReference type="RefSeq" id="WP_273936205.1">
    <property type="nucleotide sequence ID" value="NZ_CP097263.1"/>
</dbReference>
<keyword evidence="2" id="KW-0808">Transferase</keyword>
<dbReference type="CDD" id="cd13432">
    <property type="entry name" value="LDT_IgD_like_2"/>
    <property type="match status" value="1"/>
</dbReference>
<name>A0ABV6MY31_9PSEU</name>
<evidence type="ECO:0000256" key="7">
    <source>
        <dbReference type="PROSITE-ProRule" id="PRU01373"/>
    </source>
</evidence>
<dbReference type="Pfam" id="PF03734">
    <property type="entry name" value="YkuD"/>
    <property type="match status" value="1"/>
</dbReference>
<dbReference type="EMBL" id="JBHLUD010000007">
    <property type="protein sequence ID" value="MFC0544755.1"/>
    <property type="molecule type" value="Genomic_DNA"/>
</dbReference>
<evidence type="ECO:0000259" key="8">
    <source>
        <dbReference type="PROSITE" id="PS52029"/>
    </source>
</evidence>
<evidence type="ECO:0000256" key="1">
    <source>
        <dbReference type="ARBA" id="ARBA00004752"/>
    </source>
</evidence>
<dbReference type="InterPro" id="IPR050979">
    <property type="entry name" value="LD-transpeptidase"/>
</dbReference>
<dbReference type="InterPro" id="IPR005490">
    <property type="entry name" value="LD_TPept_cat_dom"/>
</dbReference>
<dbReference type="CDD" id="cd16913">
    <property type="entry name" value="YkuD_like"/>
    <property type="match status" value="1"/>
</dbReference>
<evidence type="ECO:0000313" key="10">
    <source>
        <dbReference type="Proteomes" id="UP001589810"/>
    </source>
</evidence>
<evidence type="ECO:0000256" key="3">
    <source>
        <dbReference type="ARBA" id="ARBA00022960"/>
    </source>
</evidence>
<keyword evidence="3 7" id="KW-0133">Cell shape</keyword>